<keyword evidence="2 5" id="KW-0812">Transmembrane</keyword>
<dbReference type="GO" id="GO:0030416">
    <property type="term" value="P:methylamine metabolic process"/>
    <property type="evidence" value="ECO:0007669"/>
    <property type="project" value="InterPro"/>
</dbReference>
<feature type="transmembrane region" description="Helical" evidence="5">
    <location>
        <begin position="84"/>
        <end position="104"/>
    </location>
</feature>
<dbReference type="Pfam" id="PF07291">
    <property type="entry name" value="MauE"/>
    <property type="match status" value="1"/>
</dbReference>
<evidence type="ECO:0000256" key="4">
    <source>
        <dbReference type="ARBA" id="ARBA00023136"/>
    </source>
</evidence>
<keyword evidence="4 5" id="KW-0472">Membrane</keyword>
<evidence type="ECO:0000256" key="2">
    <source>
        <dbReference type="ARBA" id="ARBA00022692"/>
    </source>
</evidence>
<dbReference type="GO" id="GO:0016020">
    <property type="term" value="C:membrane"/>
    <property type="evidence" value="ECO:0007669"/>
    <property type="project" value="UniProtKB-SubCell"/>
</dbReference>
<feature type="domain" description="Methylamine utilisation protein MauE" evidence="6">
    <location>
        <begin position="19"/>
        <end position="97"/>
    </location>
</feature>
<sequence>MLTIHRVLFFVTVYLKKMKTTKLILTFLFGAFMVFAGISHFLKPAMFLPFIPDFLPREAVNYLAGIAEIVIGIGVFIPKFRSLATLGILIMMLIFLPLHIIDVFKEHPAIGSHQAALVRLPLQFVLIFWAWFIHKK</sequence>
<dbReference type="InterPro" id="IPR009908">
    <property type="entry name" value="Methylamine_util_MauE"/>
</dbReference>
<feature type="transmembrane region" description="Helical" evidence="5">
    <location>
        <begin position="21"/>
        <end position="39"/>
    </location>
</feature>
<feature type="transmembrane region" description="Helical" evidence="5">
    <location>
        <begin position="116"/>
        <end position="133"/>
    </location>
</feature>
<proteinExistence type="predicted"/>
<comment type="subcellular location">
    <subcellularLocation>
        <location evidence="1">Membrane</location>
        <topology evidence="1">Multi-pass membrane protein</topology>
    </subcellularLocation>
</comment>
<organism evidence="7">
    <name type="scientific">uncultured bacterium A1Q1_fos_1093</name>
    <dbReference type="NCBI Taxonomy" id="1256542"/>
    <lineage>
        <taxon>Bacteria</taxon>
        <taxon>environmental samples</taxon>
    </lineage>
</organism>
<name>L7VZ00_9BACT</name>
<reference evidence="7" key="1">
    <citation type="submission" date="2012-09" db="EMBL/GenBank/DDBJ databases">
        <title>Metagenomic Characterization of a Microbial Community in Wastewater Detects High Levels of Antibiotic Resistance.</title>
        <authorList>
            <person name="Abrams M."/>
            <person name="Caldwell A."/>
            <person name="Vandaei E."/>
            <person name="Lee W."/>
            <person name="Perrott J."/>
            <person name="Khan S.Y."/>
            <person name="Ta J."/>
            <person name="Romero D."/>
            <person name="Nguyen V."/>
            <person name="Pourmand N."/>
            <person name="Ouverney C.C."/>
        </authorList>
    </citation>
    <scope>NUCLEOTIDE SEQUENCE</scope>
</reference>
<protein>
    <recommendedName>
        <fullName evidence="6">Methylamine utilisation protein MauE domain-containing protein</fullName>
    </recommendedName>
</protein>
<evidence type="ECO:0000256" key="5">
    <source>
        <dbReference type="SAM" id="Phobius"/>
    </source>
</evidence>
<evidence type="ECO:0000256" key="1">
    <source>
        <dbReference type="ARBA" id="ARBA00004141"/>
    </source>
</evidence>
<dbReference type="EMBL" id="JX649898">
    <property type="protein sequence ID" value="AGC72298.1"/>
    <property type="molecule type" value="Genomic_DNA"/>
</dbReference>
<dbReference type="AlphaFoldDB" id="L7VZ00"/>
<keyword evidence="3 5" id="KW-1133">Transmembrane helix</keyword>
<feature type="transmembrane region" description="Helical" evidence="5">
    <location>
        <begin position="59"/>
        <end position="77"/>
    </location>
</feature>
<dbReference type="PANTHER" id="PTHR36974:SF1">
    <property type="entry name" value="DOXX FAMILY MEMBRANE PROTEIN"/>
    <property type="match status" value="1"/>
</dbReference>
<dbReference type="PANTHER" id="PTHR36974">
    <property type="entry name" value="MEMBRANE PROTEIN-RELATED"/>
    <property type="match status" value="1"/>
</dbReference>
<accession>L7VZ00</accession>
<evidence type="ECO:0000256" key="3">
    <source>
        <dbReference type="ARBA" id="ARBA00022989"/>
    </source>
</evidence>
<evidence type="ECO:0000313" key="7">
    <source>
        <dbReference type="EMBL" id="AGC72298.1"/>
    </source>
</evidence>
<evidence type="ECO:0000259" key="6">
    <source>
        <dbReference type="Pfam" id="PF07291"/>
    </source>
</evidence>